<dbReference type="InterPro" id="IPR032096">
    <property type="entry name" value="DUF4815"/>
</dbReference>
<comment type="caution">
    <text evidence="2">The sequence shown here is derived from an EMBL/GenBank/DDBJ whole genome shotgun (WGS) entry which is preliminary data.</text>
</comment>
<accession>A0A8I0T4V9</accession>
<name>A0A8I0T4V9_9GAMM</name>
<evidence type="ECO:0000259" key="1">
    <source>
        <dbReference type="Pfam" id="PF16075"/>
    </source>
</evidence>
<proteinExistence type="predicted"/>
<dbReference type="AlphaFoldDB" id="A0A8I0T4V9"/>
<dbReference type="Pfam" id="PF16075">
    <property type="entry name" value="DUF4815"/>
    <property type="match status" value="1"/>
</dbReference>
<evidence type="ECO:0000313" key="2">
    <source>
        <dbReference type="EMBL" id="MBE0347836.1"/>
    </source>
</evidence>
<organism evidence="2 3">
    <name type="scientific">Pseudoalteromonas peptidolytica F12-50-A1</name>
    <dbReference type="NCBI Taxonomy" id="1315280"/>
    <lineage>
        <taxon>Bacteria</taxon>
        <taxon>Pseudomonadati</taxon>
        <taxon>Pseudomonadota</taxon>
        <taxon>Gammaproteobacteria</taxon>
        <taxon>Alteromonadales</taxon>
        <taxon>Pseudoalteromonadaceae</taxon>
        <taxon>Pseudoalteromonas</taxon>
    </lineage>
</organism>
<keyword evidence="3" id="KW-1185">Reference proteome</keyword>
<gene>
    <name evidence="2" type="ORF">PPEP_a4198</name>
</gene>
<evidence type="ECO:0000313" key="3">
    <source>
        <dbReference type="Proteomes" id="UP000660708"/>
    </source>
</evidence>
<sequence>MAVIGVITNEGLSKTINAANQQGWNINPTHFAISATKGDLNSSRDGESTNETWYEAPITSRRVISENSIEFVCNIPPNATTEDMDIGEVYLYGSVSEDDNIPAEEPFLLALGQPSNALTYYFEGSISLRLVVTLTNINISELFEFKYENTLDIDDHNMDADAHPKLISAIAQWVKGLGNALLRNGQLLSGGSLHVSQPIGDDIKLRADAAAIYINGAVLYVPQTAEPISASHNATFKFGVWVDNSGAENVGGSELTSPDASVKWGLDYAQDNVGDFYPVYTVSNGKLLEEEALLSDEAKELVAQIVRYDVDAHGDYAVNGLDVRLHEFNTDVDGDLTDPLKDSTTFVISSGRAHVGGREIDLRHDKRSRFKNNAVTYLTQGERIAFHPNNDPDKNTNRLDLDFGPVYQIEVVYGEVSLRNKKIIRTTEGIDQLGVSAVTSIEKIYIGSGESEVIFEEGTHWDFLGNQESNSTIKWRSVDGVPGPQDSYYVDLNHNEEITHAVSISGDRKAIEIQKSFTTDETPDGLETSLVPGTEVQIDYQWRVPRIDRLYLNKDGELIMKRGVSSPFAKPASPALPDNVLSLAEIYHTWWEEPDVKRDGVKVVHMSDLNKMQQSIVDLYDLVSLERLKNDTSRQAPSATHGLFVDPMLDDDMRDRGLESNLTSNKVDGIEQIAQINPAREELVLPINMKPNSLNTSKETKPWTLDYQHTVLIDKGRPVEQVEKTGSMKVNPYSAFKPIPAKMTLIPAVDIWTESKIELKDGPPLNSTVVNHGVYGFKFRGNVTSQKVGSTSRAAEFLRELDVEFTLEGMLEGEGIQALTFDGDVLPVVSIDGSTPTIADASGVLKGKFKIPKETYPAGRKAVTVKGTGIGGSEPTEAEASFTGKGTITTEEWQTKFSGGFQRWDPLAQTFTLNESHFISGVDIKITKRGAKQLVLQLRNTTVGIPDKTLAEVRVNADELIEYDSGLYASKEDPLIDGKPQSYSKPEDYGWTRLTFDPTYIEAGQEYAFVVLTDDADHEMAIAELGGVNEKQKVITEQAYQIGVMLSSSNATTWTPHQKADLTFRLLRAEFTSLEKEINFGEFEVEKLSDLMVAGGAIRPSDKSNIKINFTTEENVTYELDENVPFRLPNSFTGKVNVSARLSSDSHYRSPLMWPEALMMIGSQASKALYCTRTFMTGAAESTLRVTFEGQFKGDASVQVFYAVDPSASNITWIEMTSPDEKALGIDRTEYTYTKENFEHTSTQIKLVLNGSALNRPVVSNLRAMAF</sequence>
<dbReference type="EMBL" id="AQHF01000028">
    <property type="protein sequence ID" value="MBE0347836.1"/>
    <property type="molecule type" value="Genomic_DNA"/>
</dbReference>
<reference evidence="2 3" key="1">
    <citation type="submission" date="2015-06" db="EMBL/GenBank/DDBJ databases">
        <title>Genome sequence of Pseudoalteromonas peptidolytica.</title>
        <authorList>
            <person name="Xie B.-B."/>
            <person name="Rong J.-C."/>
            <person name="Qin Q.-L."/>
            <person name="Zhang Y.-Z."/>
        </authorList>
    </citation>
    <scope>NUCLEOTIDE SEQUENCE [LARGE SCALE GENOMIC DNA]</scope>
    <source>
        <strain evidence="2 3">F12-50-A1</strain>
    </source>
</reference>
<protein>
    <recommendedName>
        <fullName evidence="1">DUF4815 domain-containing protein</fullName>
    </recommendedName>
</protein>
<feature type="domain" description="DUF4815" evidence="1">
    <location>
        <begin position="167"/>
        <end position="756"/>
    </location>
</feature>
<dbReference type="Proteomes" id="UP000660708">
    <property type="component" value="Unassembled WGS sequence"/>
</dbReference>
<dbReference type="RefSeq" id="WP_147390437.1">
    <property type="nucleotide sequence ID" value="NZ_AQHF01000028.1"/>
</dbReference>